<proteinExistence type="predicted"/>
<comment type="caution">
    <text evidence="1">The sequence shown here is derived from an EMBL/GenBank/DDBJ whole genome shotgun (WGS) entry which is preliminary data.</text>
</comment>
<dbReference type="Proteomes" id="UP000534286">
    <property type="component" value="Unassembled WGS sequence"/>
</dbReference>
<evidence type="ECO:0000313" key="2">
    <source>
        <dbReference type="Proteomes" id="UP000534286"/>
    </source>
</evidence>
<reference evidence="1 2" key="1">
    <citation type="submission" date="2020-08" db="EMBL/GenBank/DDBJ databases">
        <title>Sequencing the genomes of 1000 actinobacteria strains.</title>
        <authorList>
            <person name="Klenk H.-P."/>
        </authorList>
    </citation>
    <scope>NUCLEOTIDE SEQUENCE [LARGE SCALE GENOMIC DNA]</scope>
    <source>
        <strain evidence="1 2">DSM 43023</strain>
    </source>
</reference>
<sequence length="37" mass="3962">MWLYNVPAETPSSLAIEVIEFSGSGSMSRAARSSSGW</sequence>
<gene>
    <name evidence="1" type="ORF">FHR32_004286</name>
</gene>
<dbReference type="AlphaFoldDB" id="A0A7W7RXB5"/>
<organism evidence="1 2">
    <name type="scientific">Streptosporangium album</name>
    <dbReference type="NCBI Taxonomy" id="47479"/>
    <lineage>
        <taxon>Bacteria</taxon>
        <taxon>Bacillati</taxon>
        <taxon>Actinomycetota</taxon>
        <taxon>Actinomycetes</taxon>
        <taxon>Streptosporangiales</taxon>
        <taxon>Streptosporangiaceae</taxon>
        <taxon>Streptosporangium</taxon>
    </lineage>
</organism>
<dbReference type="EMBL" id="JACHJU010000001">
    <property type="protein sequence ID" value="MBB4939981.1"/>
    <property type="molecule type" value="Genomic_DNA"/>
</dbReference>
<name>A0A7W7RXB5_9ACTN</name>
<keyword evidence="2" id="KW-1185">Reference proteome</keyword>
<accession>A0A7W7RXB5</accession>
<evidence type="ECO:0000313" key="1">
    <source>
        <dbReference type="EMBL" id="MBB4939981.1"/>
    </source>
</evidence>
<protein>
    <submittedName>
        <fullName evidence="1">Uncharacterized protein</fullName>
    </submittedName>
</protein>